<dbReference type="InterPro" id="IPR009050">
    <property type="entry name" value="Globin-like_sf"/>
</dbReference>
<dbReference type="InterPro" id="IPR044399">
    <property type="entry name" value="Mb-like_M"/>
</dbReference>
<dbReference type="Pfam" id="PF00042">
    <property type="entry name" value="Globin"/>
    <property type="match status" value="1"/>
</dbReference>
<dbReference type="PROSITE" id="PS01033">
    <property type="entry name" value="GLOBIN"/>
    <property type="match status" value="1"/>
</dbReference>
<keyword evidence="1" id="KW-0813">Transport</keyword>
<dbReference type="GO" id="GO:0019825">
    <property type="term" value="F:oxygen binding"/>
    <property type="evidence" value="ECO:0007669"/>
    <property type="project" value="InterPro"/>
</dbReference>
<evidence type="ECO:0000259" key="3">
    <source>
        <dbReference type="PROSITE" id="PS01033"/>
    </source>
</evidence>
<dbReference type="SUPFAM" id="SSF46458">
    <property type="entry name" value="Globin-like"/>
    <property type="match status" value="1"/>
</dbReference>
<dbReference type="WBParaSite" id="MBELARI_LOCUS18849">
    <property type="protein sequence ID" value="MBELARI_LOCUS18849"/>
    <property type="gene ID" value="MBELARI_LOCUS18849"/>
</dbReference>
<proteinExistence type="inferred from homology"/>
<dbReference type="GO" id="GO:0005344">
    <property type="term" value="F:oxygen carrier activity"/>
    <property type="evidence" value="ECO:0007669"/>
    <property type="project" value="UniProtKB-KW"/>
</dbReference>
<feature type="compositionally biased region" description="Polar residues" evidence="2">
    <location>
        <begin position="273"/>
        <end position="300"/>
    </location>
</feature>
<dbReference type="GO" id="GO:0020037">
    <property type="term" value="F:heme binding"/>
    <property type="evidence" value="ECO:0007669"/>
    <property type="project" value="InterPro"/>
</dbReference>
<feature type="region of interest" description="Disordered" evidence="2">
    <location>
        <begin position="271"/>
        <end position="300"/>
    </location>
</feature>
<dbReference type="InterPro" id="IPR000971">
    <property type="entry name" value="Globin"/>
</dbReference>
<feature type="compositionally biased region" description="Basic and acidic residues" evidence="2">
    <location>
        <begin position="24"/>
        <end position="38"/>
    </location>
</feature>
<keyword evidence="1" id="KW-0349">Heme</keyword>
<keyword evidence="4" id="KW-1185">Reference proteome</keyword>
<protein>
    <recommendedName>
        <fullName evidence="3">Globin domain-containing protein</fullName>
    </recommendedName>
</protein>
<organism evidence="4 5">
    <name type="scientific">Mesorhabditis belari</name>
    <dbReference type="NCBI Taxonomy" id="2138241"/>
    <lineage>
        <taxon>Eukaryota</taxon>
        <taxon>Metazoa</taxon>
        <taxon>Ecdysozoa</taxon>
        <taxon>Nematoda</taxon>
        <taxon>Chromadorea</taxon>
        <taxon>Rhabditida</taxon>
        <taxon>Rhabditina</taxon>
        <taxon>Rhabditomorpha</taxon>
        <taxon>Rhabditoidea</taxon>
        <taxon>Rhabditidae</taxon>
        <taxon>Mesorhabditinae</taxon>
        <taxon>Mesorhabditis</taxon>
    </lineage>
</organism>
<evidence type="ECO:0000256" key="2">
    <source>
        <dbReference type="SAM" id="MobiDB-lite"/>
    </source>
</evidence>
<sequence length="321" mass="35871">MGLASSRHRRASDGGSASSRKLKERPSTDVTNVDRDFSKSQSMPMLDRERKGTITPANGITKPGKVGGTSVRRSESAIKRNDSLAPKTRPPLRRQSTSNKMQSNGYPRQKSIRRDISHPIAASGREIIVQCFDNPHSEFGNKVCQRVFEKRPDYQNYVYQMGKEKAYQMTQKLKDLVENIVSRIDDVDHIVAVSRAYGEDHVELKTMGFKPDFWVALADAMTVEGVILDMANHQPADTVGAWSQLVSLIFSSVRDGYYSALRVHRMNSRKNLARQTTSDSTNNDISCPQPTSRNNSLNGRCTEVCSSPRGNFPRLAAVTFD</sequence>
<keyword evidence="1" id="KW-0408">Iron</keyword>
<keyword evidence="1" id="KW-0561">Oxygen transport</keyword>
<evidence type="ECO:0000313" key="4">
    <source>
        <dbReference type="Proteomes" id="UP000887575"/>
    </source>
</evidence>
<dbReference type="AlphaFoldDB" id="A0AAF3J697"/>
<name>A0AAF3J697_9BILA</name>
<keyword evidence="1" id="KW-0479">Metal-binding</keyword>
<comment type="similarity">
    <text evidence="1">Belongs to the globin family.</text>
</comment>
<feature type="compositionally biased region" description="Polar residues" evidence="2">
    <location>
        <begin position="94"/>
        <end position="106"/>
    </location>
</feature>
<feature type="region of interest" description="Disordered" evidence="2">
    <location>
        <begin position="1"/>
        <end position="111"/>
    </location>
</feature>
<dbReference type="CDD" id="cd01040">
    <property type="entry name" value="Mb-like"/>
    <property type="match status" value="1"/>
</dbReference>
<dbReference type="InterPro" id="IPR012292">
    <property type="entry name" value="Globin/Proto"/>
</dbReference>
<evidence type="ECO:0000256" key="1">
    <source>
        <dbReference type="RuleBase" id="RU000356"/>
    </source>
</evidence>
<feature type="compositionally biased region" description="Basic and acidic residues" evidence="2">
    <location>
        <begin position="72"/>
        <end position="82"/>
    </location>
</feature>
<reference evidence="5" key="1">
    <citation type="submission" date="2024-02" db="UniProtKB">
        <authorList>
            <consortium name="WormBaseParasite"/>
        </authorList>
    </citation>
    <scope>IDENTIFICATION</scope>
</reference>
<accession>A0AAF3J697</accession>
<dbReference type="Gene3D" id="1.10.490.10">
    <property type="entry name" value="Globins"/>
    <property type="match status" value="1"/>
</dbReference>
<evidence type="ECO:0000313" key="5">
    <source>
        <dbReference type="WBParaSite" id="MBELARI_LOCUS18849"/>
    </source>
</evidence>
<dbReference type="Proteomes" id="UP000887575">
    <property type="component" value="Unassembled WGS sequence"/>
</dbReference>
<feature type="domain" description="Globin" evidence="3">
    <location>
        <begin position="119"/>
        <end position="258"/>
    </location>
</feature>
<feature type="compositionally biased region" description="Basic residues" evidence="2">
    <location>
        <begin position="1"/>
        <end position="10"/>
    </location>
</feature>